<dbReference type="EMBL" id="FOSN01000008">
    <property type="protein sequence ID" value="SFK46955.1"/>
    <property type="molecule type" value="Genomic_DNA"/>
</dbReference>
<dbReference type="OrthoDB" id="9806267at2"/>
<evidence type="ECO:0000256" key="2">
    <source>
        <dbReference type="ARBA" id="ARBA00011901"/>
    </source>
</evidence>
<dbReference type="PANTHER" id="PTHR30404:SF0">
    <property type="entry name" value="N-ACETYLMURAMOYL-L-ALANINE AMIDASE AMIC"/>
    <property type="match status" value="1"/>
</dbReference>
<evidence type="ECO:0000256" key="3">
    <source>
        <dbReference type="ARBA" id="ARBA00022801"/>
    </source>
</evidence>
<dbReference type="CDD" id="cd02696">
    <property type="entry name" value="MurNAc-LAA"/>
    <property type="match status" value="1"/>
</dbReference>
<evidence type="ECO:0000313" key="7">
    <source>
        <dbReference type="Proteomes" id="UP000198755"/>
    </source>
</evidence>
<dbReference type="InterPro" id="IPR002508">
    <property type="entry name" value="MurNAc-LAA_cat"/>
</dbReference>
<dbReference type="GO" id="GO:0030288">
    <property type="term" value="C:outer membrane-bounded periplasmic space"/>
    <property type="evidence" value="ECO:0007669"/>
    <property type="project" value="TreeGrafter"/>
</dbReference>
<proteinExistence type="predicted"/>
<name>A0A1I3ZS86_9HYPH</name>
<dbReference type="InterPro" id="IPR050695">
    <property type="entry name" value="N-acetylmuramoyl_amidase_3"/>
</dbReference>
<feature type="region of interest" description="Disordered" evidence="4">
    <location>
        <begin position="438"/>
        <end position="487"/>
    </location>
</feature>
<dbReference type="Pfam" id="PF11741">
    <property type="entry name" value="AMIN"/>
    <property type="match status" value="1"/>
</dbReference>
<evidence type="ECO:0000256" key="4">
    <source>
        <dbReference type="SAM" id="MobiDB-lite"/>
    </source>
</evidence>
<evidence type="ECO:0000256" key="1">
    <source>
        <dbReference type="ARBA" id="ARBA00001561"/>
    </source>
</evidence>
<feature type="domain" description="MurNAc-LAA" evidence="5">
    <location>
        <begin position="273"/>
        <end position="428"/>
    </location>
</feature>
<evidence type="ECO:0000259" key="5">
    <source>
        <dbReference type="SMART" id="SM00646"/>
    </source>
</evidence>
<dbReference type="EC" id="3.5.1.28" evidence="2"/>
<evidence type="ECO:0000313" key="6">
    <source>
        <dbReference type="EMBL" id="SFK46955.1"/>
    </source>
</evidence>
<dbReference type="SMART" id="SM00646">
    <property type="entry name" value="Ami_3"/>
    <property type="match status" value="1"/>
</dbReference>
<feature type="compositionally biased region" description="Basic and acidic residues" evidence="4">
    <location>
        <begin position="443"/>
        <end position="458"/>
    </location>
</feature>
<dbReference type="Gene3D" id="3.40.630.40">
    <property type="entry name" value="Zn-dependent exopeptidases"/>
    <property type="match status" value="1"/>
</dbReference>
<dbReference type="Pfam" id="PF01520">
    <property type="entry name" value="Amidase_3"/>
    <property type="match status" value="1"/>
</dbReference>
<dbReference type="GO" id="GO:0008745">
    <property type="term" value="F:N-acetylmuramoyl-L-alanine amidase activity"/>
    <property type="evidence" value="ECO:0007669"/>
    <property type="project" value="UniProtKB-EC"/>
</dbReference>
<dbReference type="RefSeq" id="WP_091682249.1">
    <property type="nucleotide sequence ID" value="NZ_FOSN01000008.1"/>
</dbReference>
<reference evidence="6 7" key="1">
    <citation type="submission" date="2016-10" db="EMBL/GenBank/DDBJ databases">
        <authorList>
            <person name="de Groot N.N."/>
        </authorList>
    </citation>
    <scope>NUCLEOTIDE SEQUENCE [LARGE SCALE GENOMIC DNA]</scope>
    <source>
        <strain evidence="6 7">NE2</strain>
    </source>
</reference>
<dbReference type="SUPFAM" id="SSF53187">
    <property type="entry name" value="Zn-dependent exopeptidases"/>
    <property type="match status" value="1"/>
</dbReference>
<dbReference type="AlphaFoldDB" id="A0A1I3ZS86"/>
<protein>
    <recommendedName>
        <fullName evidence="2">N-acetylmuramoyl-L-alanine amidase</fullName>
        <ecNumber evidence="2">3.5.1.28</ecNumber>
    </recommendedName>
</protein>
<dbReference type="GO" id="GO:0009253">
    <property type="term" value="P:peptidoglycan catabolic process"/>
    <property type="evidence" value="ECO:0007669"/>
    <property type="project" value="InterPro"/>
</dbReference>
<keyword evidence="7" id="KW-1185">Reference proteome</keyword>
<organism evidence="6 7">
    <name type="scientific">Methylocapsa palsarum</name>
    <dbReference type="NCBI Taxonomy" id="1612308"/>
    <lineage>
        <taxon>Bacteria</taxon>
        <taxon>Pseudomonadati</taxon>
        <taxon>Pseudomonadota</taxon>
        <taxon>Alphaproteobacteria</taxon>
        <taxon>Hyphomicrobiales</taxon>
        <taxon>Beijerinckiaceae</taxon>
        <taxon>Methylocapsa</taxon>
    </lineage>
</organism>
<sequence length="487" mass="51696">MLKGANFQKSAPPGLASAALAVLTISSVIFSGALRADESVNARAEAGERQIARPLAREALLEQNDDKAKLVFVLSAPVDAASFVLSGPDRVIVDLPQIDFAIDPEAGKLSKRRLRRSDPQQWSSLIDSFRFGQLGQGKSRIILELNSPARIVRAICDSSGEGTGPRLVIELARTDRASFRAAVESARSARADQAKAAKAEPFEAAAATTSKPVVMIDPGHGGIDSGAMVNGLVEKDLVFDFARMLADKLRADPRFTTVLTRTDDSFIPLSDRVKMARGANAALFVSIHADILSEAADVAGATVYTVSDRASDAEAARVAEKENQSDAQAGIEGAEEASGVSDILFDLTRRETRAYSHVFARTLTNYWKVAGRLNKNPQRSAGFRVLKAPDVPSVLLELGYLSNRKDDASLSSAEWRDKAAGRVAEAIAAFFDSKESPTASIPAEKDWTPVGKVDKDVSNSDGQAPPGAVTGATVGGGRRDVQAGASH</sequence>
<dbReference type="Proteomes" id="UP000198755">
    <property type="component" value="Unassembled WGS sequence"/>
</dbReference>
<dbReference type="PANTHER" id="PTHR30404">
    <property type="entry name" value="N-ACETYLMURAMOYL-L-ALANINE AMIDASE"/>
    <property type="match status" value="1"/>
</dbReference>
<accession>A0A1I3ZS86</accession>
<comment type="catalytic activity">
    <reaction evidence="1">
        <text>Hydrolyzes the link between N-acetylmuramoyl residues and L-amino acid residues in certain cell-wall glycopeptides.</text>
        <dbReference type="EC" id="3.5.1.28"/>
    </reaction>
</comment>
<dbReference type="InterPro" id="IPR021731">
    <property type="entry name" value="AMIN_dom"/>
</dbReference>
<dbReference type="STRING" id="1612308.SAMN05444581_108140"/>
<gene>
    <name evidence="6" type="ORF">SAMN05444581_108140</name>
</gene>
<keyword evidence="3" id="KW-0378">Hydrolase</keyword>
<dbReference type="Gene3D" id="2.60.40.3500">
    <property type="match status" value="1"/>
</dbReference>